<organism evidence="3">
    <name type="scientific">marine sediment metagenome</name>
    <dbReference type="NCBI Taxonomy" id="412755"/>
    <lineage>
        <taxon>unclassified sequences</taxon>
        <taxon>metagenomes</taxon>
        <taxon>ecological metagenomes</taxon>
    </lineage>
</organism>
<dbReference type="SUPFAM" id="SSF81271">
    <property type="entry name" value="TGS-like"/>
    <property type="match status" value="1"/>
</dbReference>
<dbReference type="InterPro" id="IPR007685">
    <property type="entry name" value="RelA_SpoT"/>
</dbReference>
<dbReference type="PANTHER" id="PTHR21262:SF31">
    <property type="entry name" value="GTP PYROPHOSPHOKINASE"/>
    <property type="match status" value="1"/>
</dbReference>
<comment type="similarity">
    <text evidence="1">Belongs to the RelA/SpoT family.</text>
</comment>
<feature type="non-terminal residue" evidence="3">
    <location>
        <position position="401"/>
    </location>
</feature>
<feature type="domain" description="TGS" evidence="2">
    <location>
        <begin position="156"/>
        <end position="217"/>
    </location>
</feature>
<proteinExistence type="inferred from homology"/>
<dbReference type="InterPro" id="IPR043519">
    <property type="entry name" value="NT_sf"/>
</dbReference>
<dbReference type="InterPro" id="IPR004095">
    <property type="entry name" value="TGS"/>
</dbReference>
<dbReference type="SUPFAM" id="SSF81301">
    <property type="entry name" value="Nucleotidyltransferase"/>
    <property type="match status" value="1"/>
</dbReference>
<sequence length="401" mass="45850">MSGRPKHIYSIYQKMEKYSAQDKHFDDIHDLLALRILVGTVPDCYNALGVIHSLWRPLPGEFDDFIANPKPNGYQSLHTAVMCLGTIPLEVQIRTREMHHIDEYGVAAHWRYKEGEKKDMHFEERIAWLRQLIDWHRELSGAEEFLESVKTDIFIDQVFVYTPKGEIKDLPKGSTPLDFAYRVHTELGHRCIGAKVNGKLVPHNYQLSNGDVVEIVSAKGDKGPSRDWLNPHLGYIKTSHAREKIRQWFKRQERAENIERGRELLEKEMRHLGIRSSEREELAKLFKYDSPDDFLAAIGYGGISTHQVAVKLSAQEEPPPVKAEAAPPKPPESAIRVLGVGNLVTHLAQCCRPLPGDKIIGYVTRSRGVTIHRQDCYNVVHEDEKERLVAVEWGQTDSLYP</sequence>
<accession>X1KNY6</accession>
<dbReference type="AlphaFoldDB" id="X1KNY6"/>
<protein>
    <recommendedName>
        <fullName evidence="2">TGS domain-containing protein</fullName>
    </recommendedName>
</protein>
<dbReference type="EMBL" id="BARV01002719">
    <property type="protein sequence ID" value="GAH95340.1"/>
    <property type="molecule type" value="Genomic_DNA"/>
</dbReference>
<evidence type="ECO:0000256" key="1">
    <source>
        <dbReference type="ARBA" id="ARBA00007476"/>
    </source>
</evidence>
<gene>
    <name evidence="3" type="ORF">S06H3_06866</name>
</gene>
<dbReference type="CDD" id="cd01668">
    <property type="entry name" value="TGS_RSH"/>
    <property type="match status" value="1"/>
</dbReference>
<dbReference type="Pfam" id="PF04607">
    <property type="entry name" value="RelA_SpoT"/>
    <property type="match status" value="1"/>
</dbReference>
<dbReference type="PROSITE" id="PS51880">
    <property type="entry name" value="TGS"/>
    <property type="match status" value="1"/>
</dbReference>
<dbReference type="Gene3D" id="3.10.20.30">
    <property type="match status" value="1"/>
</dbReference>
<name>X1KNY6_9ZZZZ</name>
<dbReference type="InterPro" id="IPR033655">
    <property type="entry name" value="TGS_RelA/SpoT"/>
</dbReference>
<dbReference type="SMART" id="SM00954">
    <property type="entry name" value="RelA_SpoT"/>
    <property type="match status" value="1"/>
</dbReference>
<dbReference type="InterPro" id="IPR012675">
    <property type="entry name" value="Beta-grasp_dom_sf"/>
</dbReference>
<evidence type="ECO:0000313" key="3">
    <source>
        <dbReference type="EMBL" id="GAH95340.1"/>
    </source>
</evidence>
<reference evidence="3" key="1">
    <citation type="journal article" date="2014" name="Front. Microbiol.">
        <title>High frequency of phylogenetically diverse reductive dehalogenase-homologous genes in deep subseafloor sedimentary metagenomes.</title>
        <authorList>
            <person name="Kawai M."/>
            <person name="Futagami T."/>
            <person name="Toyoda A."/>
            <person name="Takaki Y."/>
            <person name="Nishi S."/>
            <person name="Hori S."/>
            <person name="Arai W."/>
            <person name="Tsubouchi T."/>
            <person name="Morono Y."/>
            <person name="Uchiyama I."/>
            <person name="Ito T."/>
            <person name="Fujiyama A."/>
            <person name="Inagaki F."/>
            <person name="Takami H."/>
        </authorList>
    </citation>
    <scope>NUCLEOTIDE SEQUENCE</scope>
    <source>
        <strain evidence="3">Expedition CK06-06</strain>
    </source>
</reference>
<dbReference type="Pfam" id="PF02824">
    <property type="entry name" value="TGS"/>
    <property type="match status" value="1"/>
</dbReference>
<dbReference type="GO" id="GO:0015969">
    <property type="term" value="P:guanosine tetraphosphate metabolic process"/>
    <property type="evidence" value="ECO:0007669"/>
    <property type="project" value="InterPro"/>
</dbReference>
<dbReference type="CDD" id="cd05399">
    <property type="entry name" value="NT_Rel-Spo_like"/>
    <property type="match status" value="1"/>
</dbReference>
<comment type="caution">
    <text evidence="3">The sequence shown here is derived from an EMBL/GenBank/DDBJ whole genome shotgun (WGS) entry which is preliminary data.</text>
</comment>
<dbReference type="InterPro" id="IPR012676">
    <property type="entry name" value="TGS-like"/>
</dbReference>
<dbReference type="FunFam" id="3.10.20.30:FF:000002">
    <property type="entry name" value="GTP pyrophosphokinase (RelA/SpoT)"/>
    <property type="match status" value="1"/>
</dbReference>
<dbReference type="PANTHER" id="PTHR21262">
    <property type="entry name" value="GUANOSINE-3',5'-BIS DIPHOSPHATE 3'-PYROPHOSPHOHYDROLASE"/>
    <property type="match status" value="1"/>
</dbReference>
<dbReference type="GO" id="GO:0005886">
    <property type="term" value="C:plasma membrane"/>
    <property type="evidence" value="ECO:0007669"/>
    <property type="project" value="TreeGrafter"/>
</dbReference>
<dbReference type="Gene3D" id="3.30.460.10">
    <property type="entry name" value="Beta Polymerase, domain 2"/>
    <property type="match status" value="1"/>
</dbReference>
<evidence type="ECO:0000259" key="2">
    <source>
        <dbReference type="PROSITE" id="PS51880"/>
    </source>
</evidence>